<dbReference type="InterPro" id="IPR025836">
    <property type="entry name" value="Zn_knuckle_CX2CX4HX4C"/>
</dbReference>
<name>A0A2N9G665_FAGSY</name>
<dbReference type="InterPro" id="IPR001878">
    <property type="entry name" value="Znf_CCHC"/>
</dbReference>
<dbReference type="Pfam" id="PF03372">
    <property type="entry name" value="Exo_endo_phos"/>
    <property type="match status" value="1"/>
</dbReference>
<dbReference type="GO" id="GO:0003824">
    <property type="term" value="F:catalytic activity"/>
    <property type="evidence" value="ECO:0007669"/>
    <property type="project" value="InterPro"/>
</dbReference>
<organism evidence="3">
    <name type="scientific">Fagus sylvatica</name>
    <name type="common">Beechnut</name>
    <dbReference type="NCBI Taxonomy" id="28930"/>
    <lineage>
        <taxon>Eukaryota</taxon>
        <taxon>Viridiplantae</taxon>
        <taxon>Streptophyta</taxon>
        <taxon>Embryophyta</taxon>
        <taxon>Tracheophyta</taxon>
        <taxon>Spermatophyta</taxon>
        <taxon>Magnoliopsida</taxon>
        <taxon>eudicotyledons</taxon>
        <taxon>Gunneridae</taxon>
        <taxon>Pentapetalae</taxon>
        <taxon>rosids</taxon>
        <taxon>fabids</taxon>
        <taxon>Fagales</taxon>
        <taxon>Fagaceae</taxon>
        <taxon>Fagus</taxon>
    </lineage>
</organism>
<keyword evidence="1" id="KW-0862">Zinc</keyword>
<dbReference type="PANTHER" id="PTHR35218:SF9">
    <property type="entry name" value="ENDONUCLEASE_EXONUCLEASE_PHOSPHATASE DOMAIN-CONTAINING PROTEIN"/>
    <property type="match status" value="1"/>
</dbReference>
<dbReference type="Pfam" id="PF14111">
    <property type="entry name" value="DUF4283"/>
    <property type="match status" value="1"/>
</dbReference>
<sequence length="376" mass="42715">MSNNIETSQSVDELIARTETCNCVDNQLFLTPSSAPTPLNTLSLVGKIVSTRNFIHTVIKDIVDKAWKPSLPIQVQRVDRNTFLFTFGHEVDRQLAYNRRPWTIKGLPDLWIGLKYEKLSELCYKCGTLGHAEKECFLRKALLSNQHGIRFPAFGEWVLFGGGDLDQLYTHLKGGLCEAPSSAMKILGWNCRGICNASTTRALRAIIKVQNPHCIFLCETKATDVRLEKLTRSIGFTEHVIISPKGRACGVCFFWSNSVNAKVIEFDVRTIVVSVHDEFCSWSLIGFYEPPYQAKKHKAWSNLHGLLQSLNNPWMCFGDFNVVMEEEEKEEGKRGSFSSPNFLKDLMFDLGAIDLGYFGNQFTWWNKRWGKGAIRE</sequence>
<feature type="domain" description="CCHC-type" evidence="2">
    <location>
        <begin position="123"/>
        <end position="136"/>
    </location>
</feature>
<keyword evidence="1" id="KW-0479">Metal-binding</keyword>
<dbReference type="GO" id="GO:0008270">
    <property type="term" value="F:zinc ion binding"/>
    <property type="evidence" value="ECO:0007669"/>
    <property type="project" value="UniProtKB-KW"/>
</dbReference>
<evidence type="ECO:0000256" key="1">
    <source>
        <dbReference type="PROSITE-ProRule" id="PRU00047"/>
    </source>
</evidence>
<dbReference type="PROSITE" id="PS50158">
    <property type="entry name" value="ZF_CCHC"/>
    <property type="match status" value="1"/>
</dbReference>
<dbReference type="EMBL" id="OIVN01001491">
    <property type="protein sequence ID" value="SPC94574.1"/>
    <property type="molecule type" value="Genomic_DNA"/>
</dbReference>
<dbReference type="SUPFAM" id="SSF56219">
    <property type="entry name" value="DNase I-like"/>
    <property type="match status" value="1"/>
</dbReference>
<dbReference type="InterPro" id="IPR036691">
    <property type="entry name" value="Endo/exonu/phosph_ase_sf"/>
</dbReference>
<evidence type="ECO:0000259" key="2">
    <source>
        <dbReference type="PROSITE" id="PS50158"/>
    </source>
</evidence>
<dbReference type="InterPro" id="IPR025558">
    <property type="entry name" value="DUF4283"/>
</dbReference>
<reference evidence="3" key="1">
    <citation type="submission" date="2018-02" db="EMBL/GenBank/DDBJ databases">
        <authorList>
            <person name="Cohen D.B."/>
            <person name="Kent A.D."/>
        </authorList>
    </citation>
    <scope>NUCLEOTIDE SEQUENCE</scope>
</reference>
<dbReference type="AlphaFoldDB" id="A0A2N9G665"/>
<evidence type="ECO:0000313" key="3">
    <source>
        <dbReference type="EMBL" id="SPC94574.1"/>
    </source>
</evidence>
<dbReference type="Gene3D" id="3.60.10.10">
    <property type="entry name" value="Endonuclease/exonuclease/phosphatase"/>
    <property type="match status" value="1"/>
</dbReference>
<dbReference type="Pfam" id="PF14392">
    <property type="entry name" value="zf-CCHC_4"/>
    <property type="match status" value="1"/>
</dbReference>
<protein>
    <recommendedName>
        <fullName evidence="2">CCHC-type domain-containing protein</fullName>
    </recommendedName>
</protein>
<dbReference type="GO" id="GO:0003676">
    <property type="term" value="F:nucleic acid binding"/>
    <property type="evidence" value="ECO:0007669"/>
    <property type="project" value="InterPro"/>
</dbReference>
<accession>A0A2N9G665</accession>
<gene>
    <name evidence="3" type="ORF">FSB_LOCUS22456</name>
</gene>
<dbReference type="InterPro" id="IPR005135">
    <property type="entry name" value="Endo/exonuclease/phosphatase"/>
</dbReference>
<keyword evidence="1" id="KW-0863">Zinc-finger</keyword>
<proteinExistence type="predicted"/>
<dbReference type="PANTHER" id="PTHR35218">
    <property type="entry name" value="RNASE H DOMAIN-CONTAINING PROTEIN"/>
    <property type="match status" value="1"/>
</dbReference>